<sequence length="157" mass="16972">MVSRSAATWCDDAAVTEPVRPDAMRVSDAERTVVQERLRSAVGEGLLDLHEFDTRVQAIWAAKTRGDLARLTADLPEPPPPPPPAEPWAAFAADDAGTAMRVLTIIWACAVTINLVIWGTVSLATAQFLHPWWLYVAGPPGAVLAVLYAFGIGRRKS</sequence>
<organism evidence="3 4">
    <name type="scientific">Blastococcus tunisiensis</name>
    <dbReference type="NCBI Taxonomy" id="1798228"/>
    <lineage>
        <taxon>Bacteria</taxon>
        <taxon>Bacillati</taxon>
        <taxon>Actinomycetota</taxon>
        <taxon>Actinomycetes</taxon>
        <taxon>Geodermatophilales</taxon>
        <taxon>Geodermatophilaceae</taxon>
        <taxon>Blastococcus</taxon>
    </lineage>
</organism>
<feature type="transmembrane region" description="Helical" evidence="1">
    <location>
        <begin position="105"/>
        <end position="126"/>
    </location>
</feature>
<dbReference type="PANTHER" id="PTHR40763">
    <property type="entry name" value="MEMBRANE PROTEIN-RELATED"/>
    <property type="match status" value="1"/>
</dbReference>
<keyword evidence="1" id="KW-0472">Membrane</keyword>
<keyword evidence="4" id="KW-1185">Reference proteome</keyword>
<evidence type="ECO:0000256" key="1">
    <source>
        <dbReference type="SAM" id="Phobius"/>
    </source>
</evidence>
<dbReference type="STRING" id="1798228.SAMN05216574_10843"/>
<evidence type="ECO:0000313" key="4">
    <source>
        <dbReference type="Proteomes" id="UP000198589"/>
    </source>
</evidence>
<dbReference type="PANTHER" id="PTHR40763:SF4">
    <property type="entry name" value="DUF1707 DOMAIN-CONTAINING PROTEIN"/>
    <property type="match status" value="1"/>
</dbReference>
<gene>
    <name evidence="3" type="ORF">SAMN05216574_10843</name>
</gene>
<dbReference type="EMBL" id="FOND01000008">
    <property type="protein sequence ID" value="SFF02176.1"/>
    <property type="molecule type" value="Genomic_DNA"/>
</dbReference>
<reference evidence="4" key="1">
    <citation type="submission" date="2016-10" db="EMBL/GenBank/DDBJ databases">
        <authorList>
            <person name="Varghese N."/>
            <person name="Submissions S."/>
        </authorList>
    </citation>
    <scope>NUCLEOTIDE SEQUENCE [LARGE SCALE GENOMIC DNA]</scope>
    <source>
        <strain evidence="4">DSM 46838</strain>
    </source>
</reference>
<dbReference type="AlphaFoldDB" id="A0A1I2FCA7"/>
<name>A0A1I2FCA7_9ACTN</name>
<protein>
    <recommendedName>
        <fullName evidence="2">DUF1707 domain-containing protein</fullName>
    </recommendedName>
</protein>
<evidence type="ECO:0000313" key="3">
    <source>
        <dbReference type="EMBL" id="SFF02176.1"/>
    </source>
</evidence>
<keyword evidence="1" id="KW-1133">Transmembrane helix</keyword>
<keyword evidence="1" id="KW-0812">Transmembrane</keyword>
<accession>A0A1I2FCA7</accession>
<dbReference type="Pfam" id="PF08044">
    <property type="entry name" value="DUF1707"/>
    <property type="match status" value="1"/>
</dbReference>
<proteinExistence type="predicted"/>
<dbReference type="Proteomes" id="UP000198589">
    <property type="component" value="Unassembled WGS sequence"/>
</dbReference>
<feature type="transmembrane region" description="Helical" evidence="1">
    <location>
        <begin position="132"/>
        <end position="151"/>
    </location>
</feature>
<evidence type="ECO:0000259" key="2">
    <source>
        <dbReference type="Pfam" id="PF08044"/>
    </source>
</evidence>
<dbReference type="InterPro" id="IPR012551">
    <property type="entry name" value="DUF1707_SHOCT-like"/>
</dbReference>
<feature type="domain" description="DUF1707" evidence="2">
    <location>
        <begin position="24"/>
        <end position="76"/>
    </location>
</feature>